<evidence type="ECO:0000256" key="1">
    <source>
        <dbReference type="SAM" id="MobiDB-lite"/>
    </source>
</evidence>
<protein>
    <submittedName>
        <fullName evidence="2">Uncharacterized protein</fullName>
    </submittedName>
</protein>
<organism evidence="2 3">
    <name type="scientific">Oryza sativa subsp. japonica</name>
    <name type="common">Rice</name>
    <dbReference type="NCBI Taxonomy" id="39947"/>
    <lineage>
        <taxon>Eukaryota</taxon>
        <taxon>Viridiplantae</taxon>
        <taxon>Streptophyta</taxon>
        <taxon>Embryophyta</taxon>
        <taxon>Tracheophyta</taxon>
        <taxon>Spermatophyta</taxon>
        <taxon>Magnoliopsida</taxon>
        <taxon>Liliopsida</taxon>
        <taxon>Poales</taxon>
        <taxon>Poaceae</taxon>
        <taxon>BOP clade</taxon>
        <taxon>Oryzoideae</taxon>
        <taxon>Oryzeae</taxon>
        <taxon>Oryzinae</taxon>
        <taxon>Oryza</taxon>
        <taxon>Oryza sativa</taxon>
    </lineage>
</organism>
<reference evidence="3" key="1">
    <citation type="journal article" date="2005" name="Nature">
        <title>The map-based sequence of the rice genome.</title>
        <authorList>
            <consortium name="International rice genome sequencing project (IRGSP)"/>
            <person name="Matsumoto T."/>
            <person name="Wu J."/>
            <person name="Kanamori H."/>
            <person name="Katayose Y."/>
            <person name="Fujisawa M."/>
            <person name="Namiki N."/>
            <person name="Mizuno H."/>
            <person name="Yamamoto K."/>
            <person name="Antonio B.A."/>
            <person name="Baba T."/>
            <person name="Sakata K."/>
            <person name="Nagamura Y."/>
            <person name="Aoki H."/>
            <person name="Arikawa K."/>
            <person name="Arita K."/>
            <person name="Bito T."/>
            <person name="Chiden Y."/>
            <person name="Fujitsuka N."/>
            <person name="Fukunaka R."/>
            <person name="Hamada M."/>
            <person name="Harada C."/>
            <person name="Hayashi A."/>
            <person name="Hijishita S."/>
            <person name="Honda M."/>
            <person name="Hosokawa S."/>
            <person name="Ichikawa Y."/>
            <person name="Idonuma A."/>
            <person name="Iijima M."/>
            <person name="Ikeda M."/>
            <person name="Ikeno M."/>
            <person name="Ito K."/>
            <person name="Ito S."/>
            <person name="Ito T."/>
            <person name="Ito Y."/>
            <person name="Ito Y."/>
            <person name="Iwabuchi A."/>
            <person name="Kamiya K."/>
            <person name="Karasawa W."/>
            <person name="Kurita K."/>
            <person name="Katagiri S."/>
            <person name="Kikuta A."/>
            <person name="Kobayashi H."/>
            <person name="Kobayashi N."/>
            <person name="Machita K."/>
            <person name="Maehara T."/>
            <person name="Masukawa M."/>
            <person name="Mizubayashi T."/>
            <person name="Mukai Y."/>
            <person name="Nagasaki H."/>
            <person name="Nagata Y."/>
            <person name="Naito S."/>
            <person name="Nakashima M."/>
            <person name="Nakama Y."/>
            <person name="Nakamichi Y."/>
            <person name="Nakamura M."/>
            <person name="Meguro A."/>
            <person name="Negishi M."/>
            <person name="Ohta I."/>
            <person name="Ohta T."/>
            <person name="Okamoto M."/>
            <person name="Ono N."/>
            <person name="Saji S."/>
            <person name="Sakaguchi M."/>
            <person name="Sakai K."/>
            <person name="Shibata M."/>
            <person name="Shimokawa T."/>
            <person name="Song J."/>
            <person name="Takazaki Y."/>
            <person name="Terasawa K."/>
            <person name="Tsugane M."/>
            <person name="Tsuji K."/>
            <person name="Ueda S."/>
            <person name="Waki K."/>
            <person name="Yamagata H."/>
            <person name="Yamamoto M."/>
            <person name="Yamamoto S."/>
            <person name="Yamane H."/>
            <person name="Yoshiki S."/>
            <person name="Yoshihara R."/>
            <person name="Yukawa K."/>
            <person name="Zhong H."/>
            <person name="Yano M."/>
            <person name="Yuan Q."/>
            <person name="Ouyang S."/>
            <person name="Liu J."/>
            <person name="Jones K.M."/>
            <person name="Gansberger K."/>
            <person name="Moffat K."/>
            <person name="Hill J."/>
            <person name="Bera J."/>
            <person name="Fadrosh D."/>
            <person name="Jin S."/>
            <person name="Johri S."/>
            <person name="Kim M."/>
            <person name="Overton L."/>
            <person name="Reardon M."/>
            <person name="Tsitrin T."/>
            <person name="Vuong H."/>
            <person name="Weaver B."/>
            <person name="Ciecko A."/>
            <person name="Tallon L."/>
            <person name="Jackson J."/>
            <person name="Pai G."/>
            <person name="Aken S.V."/>
            <person name="Utterback T."/>
            <person name="Reidmuller S."/>
            <person name="Feldblyum T."/>
            <person name="Hsiao J."/>
            <person name="Zismann V."/>
            <person name="Iobst S."/>
            <person name="de Vazeille A.R."/>
            <person name="Buell C.R."/>
            <person name="Ying K."/>
            <person name="Li Y."/>
            <person name="Lu T."/>
            <person name="Huang Y."/>
            <person name="Zhao Q."/>
            <person name="Feng Q."/>
            <person name="Zhang L."/>
            <person name="Zhu J."/>
            <person name="Weng Q."/>
            <person name="Mu J."/>
            <person name="Lu Y."/>
            <person name="Fan D."/>
            <person name="Liu Y."/>
            <person name="Guan J."/>
            <person name="Zhang Y."/>
            <person name="Yu S."/>
            <person name="Liu X."/>
            <person name="Zhang Y."/>
            <person name="Hong G."/>
            <person name="Han B."/>
            <person name="Choisne N."/>
            <person name="Demange N."/>
            <person name="Orjeda G."/>
            <person name="Samain S."/>
            <person name="Cattolico L."/>
            <person name="Pelletier E."/>
            <person name="Couloux A."/>
            <person name="Segurens B."/>
            <person name="Wincker P."/>
            <person name="D'Hont A."/>
            <person name="Scarpelli C."/>
            <person name="Weissenbach J."/>
            <person name="Salanoubat M."/>
            <person name="Quetier F."/>
            <person name="Yu Y."/>
            <person name="Kim H.R."/>
            <person name="Rambo T."/>
            <person name="Currie J."/>
            <person name="Collura K."/>
            <person name="Luo M."/>
            <person name="Yang T."/>
            <person name="Ammiraju J.S.S."/>
            <person name="Engler F."/>
            <person name="Soderlund C."/>
            <person name="Wing R.A."/>
            <person name="Palmer L.E."/>
            <person name="de la Bastide M."/>
            <person name="Spiegel L."/>
            <person name="Nascimento L."/>
            <person name="Zutavern T."/>
            <person name="O'Shaughnessy A."/>
            <person name="Dike S."/>
            <person name="Dedhia N."/>
            <person name="Preston R."/>
            <person name="Balija V."/>
            <person name="McCombie W.R."/>
            <person name="Chow T."/>
            <person name="Chen H."/>
            <person name="Chung M."/>
            <person name="Chen C."/>
            <person name="Shaw J."/>
            <person name="Wu H."/>
            <person name="Hsiao K."/>
            <person name="Chao Y."/>
            <person name="Chu M."/>
            <person name="Cheng C."/>
            <person name="Hour A."/>
            <person name="Lee P."/>
            <person name="Lin S."/>
            <person name="Lin Y."/>
            <person name="Liou J."/>
            <person name="Liu S."/>
            <person name="Hsing Y."/>
            <person name="Raghuvanshi S."/>
            <person name="Mohanty A."/>
            <person name="Bharti A.K."/>
            <person name="Gaur A."/>
            <person name="Gupta V."/>
            <person name="Kumar D."/>
            <person name="Ravi V."/>
            <person name="Vij S."/>
            <person name="Kapur A."/>
            <person name="Khurana P."/>
            <person name="Khurana P."/>
            <person name="Khurana J.P."/>
            <person name="Tyagi A.K."/>
            <person name="Gaikwad K."/>
            <person name="Singh A."/>
            <person name="Dalal V."/>
            <person name="Srivastava S."/>
            <person name="Dixit A."/>
            <person name="Pal A.K."/>
            <person name="Ghazi I.A."/>
            <person name="Yadav M."/>
            <person name="Pandit A."/>
            <person name="Bhargava A."/>
            <person name="Sureshbabu K."/>
            <person name="Batra K."/>
            <person name="Sharma T.R."/>
            <person name="Mohapatra T."/>
            <person name="Singh N.K."/>
            <person name="Messing J."/>
            <person name="Nelson A.B."/>
            <person name="Fuks G."/>
            <person name="Kavchok S."/>
            <person name="Keizer G."/>
            <person name="Linton E."/>
            <person name="Llaca V."/>
            <person name="Song R."/>
            <person name="Tanyolac B."/>
            <person name="Young S."/>
            <person name="Ho-Il K."/>
            <person name="Hahn J.H."/>
            <person name="Sangsakoo G."/>
            <person name="Vanavichit A."/>
            <person name="de Mattos Luiz.A.T."/>
            <person name="Zimmer P.D."/>
            <person name="Malone G."/>
            <person name="Dellagostin O."/>
            <person name="de Oliveira A.C."/>
            <person name="Bevan M."/>
            <person name="Bancroft I."/>
            <person name="Minx P."/>
            <person name="Cordum H."/>
            <person name="Wilson R."/>
            <person name="Cheng Z."/>
            <person name="Jin W."/>
            <person name="Jiang J."/>
            <person name="Leong S.A."/>
            <person name="Iwama H."/>
            <person name="Gojobori T."/>
            <person name="Itoh T."/>
            <person name="Niimura Y."/>
            <person name="Fujii Y."/>
            <person name="Habara T."/>
            <person name="Sakai H."/>
            <person name="Sato Y."/>
            <person name="Wilson G."/>
            <person name="Kumar K."/>
            <person name="McCouch S."/>
            <person name="Juretic N."/>
            <person name="Hoen D."/>
            <person name="Wright S."/>
            <person name="Bruskiewich R."/>
            <person name="Bureau T."/>
            <person name="Miyao A."/>
            <person name="Hirochika H."/>
            <person name="Nishikawa T."/>
            <person name="Kadowaki K."/>
            <person name="Sugiura M."/>
            <person name="Burr B."/>
            <person name="Sasaki T."/>
        </authorList>
    </citation>
    <scope>NUCLEOTIDE SEQUENCE [LARGE SCALE GENOMIC DNA]</scope>
    <source>
        <strain evidence="3">cv. Nipponbare</strain>
    </source>
</reference>
<name>Q6K5C2_ORYSJ</name>
<dbReference type="AlphaFoldDB" id="Q6K5C2"/>
<evidence type="ECO:0000313" key="2">
    <source>
        <dbReference type="EMBL" id="BAD22180.1"/>
    </source>
</evidence>
<gene>
    <name evidence="2" type="primary">OSJNBa0073G17.9</name>
</gene>
<feature type="region of interest" description="Disordered" evidence="1">
    <location>
        <begin position="1"/>
        <end position="66"/>
    </location>
</feature>
<dbReference type="Proteomes" id="UP000000763">
    <property type="component" value="Chromosome 2"/>
</dbReference>
<evidence type="ECO:0000313" key="3">
    <source>
        <dbReference type="Proteomes" id="UP000000763"/>
    </source>
</evidence>
<proteinExistence type="predicted"/>
<accession>Q6K5C2</accession>
<sequence length="66" mass="6842">MADSTKGNEDNLSVGEVESSHPTVELSLAIVVAPKPTVPPSNGSDNDVADEDDEYSSLSDPCPSPK</sequence>
<dbReference type="EMBL" id="AP005414">
    <property type="protein sequence ID" value="BAD22180.1"/>
    <property type="molecule type" value="Genomic_DNA"/>
</dbReference>
<reference evidence="3" key="2">
    <citation type="journal article" date="2008" name="Nucleic Acids Res.">
        <title>The rice annotation project database (RAP-DB): 2008 update.</title>
        <authorList>
            <consortium name="The rice annotation project (RAP)"/>
        </authorList>
    </citation>
    <scope>GENOME REANNOTATION</scope>
    <source>
        <strain evidence="3">cv. Nipponbare</strain>
    </source>
</reference>